<evidence type="ECO:0000259" key="1">
    <source>
        <dbReference type="Pfam" id="PF13302"/>
    </source>
</evidence>
<dbReference type="RefSeq" id="WP_208919857.1">
    <property type="nucleotide sequence ID" value="NZ_LT840184.1"/>
</dbReference>
<protein>
    <submittedName>
        <fullName evidence="2">Protein N-acetyltransferase, RimJ/RimL family</fullName>
    </submittedName>
</protein>
<dbReference type="Pfam" id="PF13302">
    <property type="entry name" value="Acetyltransf_3"/>
    <property type="match status" value="1"/>
</dbReference>
<dbReference type="GO" id="GO:0016747">
    <property type="term" value="F:acyltransferase activity, transferring groups other than amino-acyl groups"/>
    <property type="evidence" value="ECO:0007669"/>
    <property type="project" value="InterPro"/>
</dbReference>
<reference evidence="2 3" key="1">
    <citation type="submission" date="2017-04" db="EMBL/GenBank/DDBJ databases">
        <authorList>
            <person name="Afonso C.L."/>
            <person name="Miller P.J."/>
            <person name="Scott M.A."/>
            <person name="Spackman E."/>
            <person name="Goraichik I."/>
            <person name="Dimitrov K.M."/>
            <person name="Suarez D.L."/>
            <person name="Swayne D.E."/>
        </authorList>
    </citation>
    <scope>NUCLEOTIDE SEQUENCE [LARGE SCALE GENOMIC DNA]</scope>
    <source>
        <strain evidence="2 3">N3/975</strain>
    </source>
</reference>
<keyword evidence="3" id="KW-1185">Reference proteome</keyword>
<feature type="domain" description="N-acetyltransferase" evidence="1">
    <location>
        <begin position="11"/>
        <end position="132"/>
    </location>
</feature>
<accession>A0A1X7HER7</accession>
<dbReference type="EMBL" id="LT840184">
    <property type="protein sequence ID" value="SMF85224.1"/>
    <property type="molecule type" value="Genomic_DNA"/>
</dbReference>
<dbReference type="AlphaFoldDB" id="A0A1X7HER7"/>
<organism evidence="2 3">
    <name type="scientific">Paenibacillus uliginis N3/975</name>
    <dbReference type="NCBI Taxonomy" id="1313296"/>
    <lineage>
        <taxon>Bacteria</taxon>
        <taxon>Bacillati</taxon>
        <taxon>Bacillota</taxon>
        <taxon>Bacilli</taxon>
        <taxon>Bacillales</taxon>
        <taxon>Paenibacillaceae</taxon>
        <taxon>Paenibacillus</taxon>
    </lineage>
</organism>
<name>A0A1X7HER7_9BACL</name>
<proteinExistence type="predicted"/>
<evidence type="ECO:0000313" key="2">
    <source>
        <dbReference type="EMBL" id="SMF85224.1"/>
    </source>
</evidence>
<dbReference type="InterPro" id="IPR016181">
    <property type="entry name" value="Acyl_CoA_acyltransferase"/>
</dbReference>
<dbReference type="PANTHER" id="PTHR43792:SF1">
    <property type="entry name" value="N-ACETYLTRANSFERASE DOMAIN-CONTAINING PROTEIN"/>
    <property type="match status" value="1"/>
</dbReference>
<dbReference type="SUPFAM" id="SSF55729">
    <property type="entry name" value="Acyl-CoA N-acyltransferases (Nat)"/>
    <property type="match status" value="1"/>
</dbReference>
<sequence>MLKKRDLHECHSLYNLMMDPAVFPYVRYKCQSYEEYLFITKRLIVEEEQETIISRTILNDVGHPIGTIDLYDIVNKTGFLATWIGTPYFGKGYNQRAKESFFAELFLQHNIETVFLKIRKQNIRSKKAVEKIPYAKLANDINQQIYKSINNSQQIYDLYYVEPLGFLESSKVMQIEVAT</sequence>
<gene>
    <name evidence="2" type="ORF">SAMN05661091_2933</name>
</gene>
<dbReference type="InterPro" id="IPR051531">
    <property type="entry name" value="N-acetyltransferase"/>
</dbReference>
<dbReference type="Proteomes" id="UP000192940">
    <property type="component" value="Chromosome I"/>
</dbReference>
<dbReference type="STRING" id="1313296.SAMN05661091_2933"/>
<dbReference type="Gene3D" id="3.40.630.30">
    <property type="match status" value="1"/>
</dbReference>
<evidence type="ECO:0000313" key="3">
    <source>
        <dbReference type="Proteomes" id="UP000192940"/>
    </source>
</evidence>
<keyword evidence="2" id="KW-0808">Transferase</keyword>
<dbReference type="InterPro" id="IPR000182">
    <property type="entry name" value="GNAT_dom"/>
</dbReference>
<dbReference type="PANTHER" id="PTHR43792">
    <property type="entry name" value="GNAT FAMILY, PUTATIVE (AFU_ORTHOLOGUE AFUA_3G00765)-RELATED-RELATED"/>
    <property type="match status" value="1"/>
</dbReference>